<reference evidence="1 2" key="1">
    <citation type="journal article" date="2017" name="Environ. Microbiol.">
        <title>Decay of the glycolytic pathway and adaptation to intranuclear parasitism within Enterocytozoonidae microsporidia.</title>
        <authorList>
            <person name="Wiredu Boakye D."/>
            <person name="Jaroenlak P."/>
            <person name="Prachumwat A."/>
            <person name="Williams T.A."/>
            <person name="Bateman K.S."/>
            <person name="Itsathitphaisarn O."/>
            <person name="Sritunyalucksana K."/>
            <person name="Paszkiewicz K.H."/>
            <person name="Moore K.A."/>
            <person name="Stentiford G.D."/>
            <person name="Williams B.A."/>
        </authorList>
    </citation>
    <scope>NUCLEOTIDE SEQUENCE [LARGE SCALE GENOMIC DNA]</scope>
    <source>
        <strain evidence="2">canceri</strain>
    </source>
</reference>
<organism evidence="1 2">
    <name type="scientific">Hepatospora eriocheir</name>
    <dbReference type="NCBI Taxonomy" id="1081669"/>
    <lineage>
        <taxon>Eukaryota</taxon>
        <taxon>Fungi</taxon>
        <taxon>Fungi incertae sedis</taxon>
        <taxon>Microsporidia</taxon>
        <taxon>Hepatosporidae</taxon>
        <taxon>Hepatospora</taxon>
    </lineage>
</organism>
<dbReference type="VEuPathDB" id="MicrosporidiaDB:HERIO_47"/>
<dbReference type="SUPFAM" id="SSF54928">
    <property type="entry name" value="RNA-binding domain, RBD"/>
    <property type="match status" value="1"/>
</dbReference>
<evidence type="ECO:0000313" key="1">
    <source>
        <dbReference type="EMBL" id="ORE00030.1"/>
    </source>
</evidence>
<accession>A0A1X0QJT2</accession>
<dbReference type="InterPro" id="IPR035979">
    <property type="entry name" value="RBD_domain_sf"/>
</dbReference>
<proteinExistence type="predicted"/>
<dbReference type="GO" id="GO:0003676">
    <property type="term" value="F:nucleic acid binding"/>
    <property type="evidence" value="ECO:0007669"/>
    <property type="project" value="InterPro"/>
</dbReference>
<evidence type="ECO:0000313" key="2">
    <source>
        <dbReference type="Proteomes" id="UP000192501"/>
    </source>
</evidence>
<dbReference type="EMBL" id="LTAI01000075">
    <property type="protein sequence ID" value="ORE00030.1"/>
    <property type="molecule type" value="Genomic_DNA"/>
</dbReference>
<gene>
    <name evidence="1" type="ORF">A0H76_2467</name>
</gene>
<dbReference type="AlphaFoldDB" id="A0A1X0QJT2"/>
<dbReference type="Proteomes" id="UP000192501">
    <property type="component" value="Unassembled WGS sequence"/>
</dbReference>
<protein>
    <recommendedName>
        <fullName evidence="3">RRM domain-containing protein</fullName>
    </recommendedName>
</protein>
<dbReference type="VEuPathDB" id="MicrosporidiaDB:A0H76_2467"/>
<comment type="caution">
    <text evidence="1">The sequence shown here is derived from an EMBL/GenBank/DDBJ whole genome shotgun (WGS) entry which is preliminary data.</text>
</comment>
<name>A0A1X0QJT2_9MICR</name>
<evidence type="ECO:0008006" key="3">
    <source>
        <dbReference type="Google" id="ProtNLM"/>
    </source>
</evidence>
<sequence>MSTIQPTESDNTKNIFTKRLAVKNVDFELVPVSRLFKIFYLFVENSIISVRQYVKDGNSFCIAEFTSNDAAKTVYEMMNNFDIEDTKQEINFYVVPESMNDFGDLLTTCKSPKDYVHDPKKYSKIQEKIDKQQSKTQL</sequence>